<dbReference type="AlphaFoldDB" id="A0A7C8MT46"/>
<evidence type="ECO:0000256" key="1">
    <source>
        <dbReference type="SAM" id="Phobius"/>
    </source>
</evidence>
<evidence type="ECO:0000313" key="3">
    <source>
        <dbReference type="Proteomes" id="UP000481861"/>
    </source>
</evidence>
<protein>
    <submittedName>
        <fullName evidence="2">Uncharacterized protein</fullName>
    </submittedName>
</protein>
<reference evidence="2 3" key="1">
    <citation type="submission" date="2020-01" db="EMBL/GenBank/DDBJ databases">
        <authorList>
            <consortium name="DOE Joint Genome Institute"/>
            <person name="Haridas S."/>
            <person name="Albert R."/>
            <person name="Binder M."/>
            <person name="Bloem J."/>
            <person name="Labutti K."/>
            <person name="Salamov A."/>
            <person name="Andreopoulos B."/>
            <person name="Baker S.E."/>
            <person name="Barry K."/>
            <person name="Bills G."/>
            <person name="Bluhm B.H."/>
            <person name="Cannon C."/>
            <person name="Castanera R."/>
            <person name="Culley D.E."/>
            <person name="Daum C."/>
            <person name="Ezra D."/>
            <person name="Gonzalez J.B."/>
            <person name="Henrissat B."/>
            <person name="Kuo A."/>
            <person name="Liang C."/>
            <person name="Lipzen A."/>
            <person name="Lutzoni F."/>
            <person name="Magnuson J."/>
            <person name="Mondo S."/>
            <person name="Nolan M."/>
            <person name="Ohm R."/>
            <person name="Pangilinan J."/>
            <person name="Park H.-J.H."/>
            <person name="Ramirez L."/>
            <person name="Alfaro M."/>
            <person name="Sun H."/>
            <person name="Tritt A."/>
            <person name="Yoshinaga Y."/>
            <person name="Zwiers L.-H.L."/>
            <person name="Turgeon B.G."/>
            <person name="Goodwin S.B."/>
            <person name="Spatafora J.W."/>
            <person name="Crous P.W."/>
            <person name="Grigoriev I.V."/>
        </authorList>
    </citation>
    <scope>NUCLEOTIDE SEQUENCE [LARGE SCALE GENOMIC DNA]</scope>
    <source>
        <strain evidence="2 3">CBS 611.86</strain>
    </source>
</reference>
<comment type="caution">
    <text evidence="2">The sequence shown here is derived from an EMBL/GenBank/DDBJ whole genome shotgun (WGS) entry which is preliminary data.</text>
</comment>
<keyword evidence="1" id="KW-0812">Transmembrane</keyword>
<keyword evidence="1" id="KW-1133">Transmembrane helix</keyword>
<sequence length="264" mass="30528">MKTSLSAPHVEYPYYKLFKSALPLLAYVLLLFALRNSSMSLLAGRPYANDYLEELTMASAVTDESTTGLKMVHHKHPIPIYHRAMHSIRHYARKARDCIFGPNEPPMTMEQGIAKARARRAADPEGLSFFPRGMTREQIAASREDGRRRWEAKLQKDAERRAQREVEQAESTRKYEERLRAREAAGEVELEYHECGLLQISKILKKDESFREREECQTRPEVWFVPRAQEGVVVGTKYPVGMRPRLVRQDDVKVWEGVLRVEGQ</sequence>
<keyword evidence="1" id="KW-0472">Membrane</keyword>
<evidence type="ECO:0000313" key="2">
    <source>
        <dbReference type="EMBL" id="KAF2876324.1"/>
    </source>
</evidence>
<accession>A0A7C8MT46</accession>
<dbReference type="Proteomes" id="UP000481861">
    <property type="component" value="Unassembled WGS sequence"/>
</dbReference>
<name>A0A7C8MT46_9PLEO</name>
<gene>
    <name evidence="2" type="ORF">BDV95DRAFT_602320</name>
</gene>
<proteinExistence type="predicted"/>
<feature type="transmembrane region" description="Helical" evidence="1">
    <location>
        <begin position="12"/>
        <end position="34"/>
    </location>
</feature>
<keyword evidence="3" id="KW-1185">Reference proteome</keyword>
<dbReference type="EMBL" id="JAADJZ010000003">
    <property type="protein sequence ID" value="KAF2876324.1"/>
    <property type="molecule type" value="Genomic_DNA"/>
</dbReference>
<organism evidence="2 3">
    <name type="scientific">Massariosphaeria phaeospora</name>
    <dbReference type="NCBI Taxonomy" id="100035"/>
    <lineage>
        <taxon>Eukaryota</taxon>
        <taxon>Fungi</taxon>
        <taxon>Dikarya</taxon>
        <taxon>Ascomycota</taxon>
        <taxon>Pezizomycotina</taxon>
        <taxon>Dothideomycetes</taxon>
        <taxon>Pleosporomycetidae</taxon>
        <taxon>Pleosporales</taxon>
        <taxon>Pleosporales incertae sedis</taxon>
        <taxon>Massariosphaeria</taxon>
    </lineage>
</organism>